<dbReference type="Pfam" id="PF07732">
    <property type="entry name" value="Cu-oxidase_3"/>
    <property type="match status" value="1"/>
</dbReference>
<dbReference type="InterPro" id="IPR008972">
    <property type="entry name" value="Cupredoxin"/>
</dbReference>
<dbReference type="PROSITE" id="PS00080">
    <property type="entry name" value="MULTICOPPER_OXIDASE2"/>
    <property type="match status" value="1"/>
</dbReference>
<accession>M2NH02</accession>
<keyword evidence="7" id="KW-0186">Copper</keyword>
<feature type="non-terminal residue" evidence="13">
    <location>
        <position position="523"/>
    </location>
</feature>
<evidence type="ECO:0000256" key="1">
    <source>
        <dbReference type="ARBA" id="ARBA00000349"/>
    </source>
</evidence>
<dbReference type="eggNOG" id="KOG1263">
    <property type="taxonomic scope" value="Eukaryota"/>
</dbReference>
<dbReference type="AlphaFoldDB" id="M2NH02"/>
<dbReference type="InterPro" id="IPR033138">
    <property type="entry name" value="Cu_oxidase_CS"/>
</dbReference>
<dbReference type="InterPro" id="IPR011707">
    <property type="entry name" value="Cu-oxidase-like_N"/>
</dbReference>
<evidence type="ECO:0000256" key="9">
    <source>
        <dbReference type="ARBA" id="ARBA00023185"/>
    </source>
</evidence>
<dbReference type="CDD" id="cd13880">
    <property type="entry name" value="CuRO_2_MaLCC_like"/>
    <property type="match status" value="1"/>
</dbReference>
<dbReference type="InterPro" id="IPR002355">
    <property type="entry name" value="Cu_oxidase_Cu_BS"/>
</dbReference>
<sequence>ASTTSLVADSACTHGPLTRACWNDGYSIATDFDIKFPVTGNTVYYNLEITNGSCNPDGYGARTCLLVNNVYPGPVIRATWGDMLSITVKNSMQDNATAMHWHGLRQYHSPGYDGVPGITECPIAPGQSMTYNIQVTQFGTSWYHSHYSMQYGDGTLGAMVLEGPATDNYDIDLGPYVLNEWYYKTAYQMEAIVSNNLQVGRPPPNADNILINGTNKNANGGGTYNQVFIKKGKKYRLRLINSSVDNQIWVSLDNHTMTVMSADLIPIKPYDTETILIDIGQRYDVVIHANQAAGNYWFRANAATFCLSGNNFYGRAIWTYDTIAPATPTSPAYAAPTVCGESSKIAPYWYQPVPSGSFTSALDKVNINLTRVEQIPGEGNVIVWALNTSSINVDWEKPTLQYVMDGNTSYPSSLSVVPTLSEGEWNYVVIQQLPTSPPLPHPFHLHGHDFFVLGQGTGTFSASTSTLNWDTPPRRDTATVLGGGWLAIAFNSNNPGTWLMHCHIAWHISEGLGLQFLESPSNI</sequence>
<dbReference type="CDD" id="cd13901">
    <property type="entry name" value="CuRO_3_MaLCC_like"/>
    <property type="match status" value="1"/>
</dbReference>
<proteinExistence type="inferred from homology"/>
<reference evidence="13 14" key="1">
    <citation type="journal article" date="2012" name="PLoS Pathog.">
        <title>Diverse lifestyles and strategies of plant pathogenesis encoded in the genomes of eighteen Dothideomycetes fungi.</title>
        <authorList>
            <person name="Ohm R.A."/>
            <person name="Feau N."/>
            <person name="Henrissat B."/>
            <person name="Schoch C.L."/>
            <person name="Horwitz B.A."/>
            <person name="Barry K.W."/>
            <person name="Condon B.J."/>
            <person name="Copeland A.C."/>
            <person name="Dhillon B."/>
            <person name="Glaser F."/>
            <person name="Hesse C.N."/>
            <person name="Kosti I."/>
            <person name="LaButti K."/>
            <person name="Lindquist E.A."/>
            <person name="Lucas S."/>
            <person name="Salamov A.A."/>
            <person name="Bradshaw R.E."/>
            <person name="Ciuffetti L."/>
            <person name="Hamelin R.C."/>
            <person name="Kema G.H.J."/>
            <person name="Lawrence C."/>
            <person name="Scott J.A."/>
            <person name="Spatafora J.W."/>
            <person name="Turgeon B.G."/>
            <person name="de Wit P.J.G.M."/>
            <person name="Zhong S."/>
            <person name="Goodwin S.B."/>
            <person name="Grigoriev I.V."/>
        </authorList>
    </citation>
    <scope>NUCLEOTIDE SEQUENCE [LARGE SCALE GENOMIC DNA]</scope>
    <source>
        <strain evidence="13 14">UAMH 10762</strain>
    </source>
</reference>
<evidence type="ECO:0000259" key="10">
    <source>
        <dbReference type="Pfam" id="PF00394"/>
    </source>
</evidence>
<evidence type="ECO:0000313" key="14">
    <source>
        <dbReference type="Proteomes" id="UP000011761"/>
    </source>
</evidence>
<dbReference type="OMA" id="YNSARPN"/>
<keyword evidence="14" id="KW-1185">Reference proteome</keyword>
<evidence type="ECO:0000256" key="2">
    <source>
        <dbReference type="ARBA" id="ARBA00001935"/>
    </source>
</evidence>
<dbReference type="EC" id="1.10.3.2" evidence="4"/>
<dbReference type="PROSITE" id="PS00079">
    <property type="entry name" value="MULTICOPPER_OXIDASE1"/>
    <property type="match status" value="1"/>
</dbReference>
<dbReference type="SUPFAM" id="SSF49503">
    <property type="entry name" value="Cupredoxins"/>
    <property type="match status" value="3"/>
</dbReference>
<feature type="non-terminal residue" evidence="13">
    <location>
        <position position="1"/>
    </location>
</feature>
<dbReference type="FunFam" id="2.60.40.420:FF:000021">
    <property type="entry name" value="Extracellular dihydrogeodin oxidase/laccase"/>
    <property type="match status" value="1"/>
</dbReference>
<dbReference type="GeneID" id="19114222"/>
<feature type="domain" description="Plastocyanin-like" evidence="12">
    <location>
        <begin position="49"/>
        <end position="164"/>
    </location>
</feature>
<keyword evidence="6" id="KW-0560">Oxidoreductase</keyword>
<feature type="domain" description="Plastocyanin-like" evidence="11">
    <location>
        <begin position="394"/>
        <end position="521"/>
    </location>
</feature>
<dbReference type="OrthoDB" id="2121828at2759"/>
<dbReference type="GO" id="GO:0005507">
    <property type="term" value="F:copper ion binding"/>
    <property type="evidence" value="ECO:0007669"/>
    <property type="project" value="InterPro"/>
</dbReference>
<dbReference type="CDD" id="cd13854">
    <property type="entry name" value="CuRO_1_MaLCC_like"/>
    <property type="match status" value="1"/>
</dbReference>
<dbReference type="EMBL" id="KB445553">
    <property type="protein sequence ID" value="EMC98300.1"/>
    <property type="molecule type" value="Genomic_DNA"/>
</dbReference>
<dbReference type="Gene3D" id="2.60.40.420">
    <property type="entry name" value="Cupredoxins - blue copper proteins"/>
    <property type="match status" value="3"/>
</dbReference>
<organism evidence="13 14">
    <name type="scientific">Baudoinia panamericana (strain UAMH 10762)</name>
    <name type="common">Angels' share fungus</name>
    <name type="synonym">Baudoinia compniacensis (strain UAMH 10762)</name>
    <dbReference type="NCBI Taxonomy" id="717646"/>
    <lineage>
        <taxon>Eukaryota</taxon>
        <taxon>Fungi</taxon>
        <taxon>Dikarya</taxon>
        <taxon>Ascomycota</taxon>
        <taxon>Pezizomycotina</taxon>
        <taxon>Dothideomycetes</taxon>
        <taxon>Dothideomycetidae</taxon>
        <taxon>Mycosphaerellales</taxon>
        <taxon>Teratosphaeriaceae</taxon>
        <taxon>Baudoinia</taxon>
    </lineage>
</organism>
<dbReference type="KEGG" id="bcom:BAUCODRAFT_42685"/>
<dbReference type="InterPro" id="IPR011706">
    <property type="entry name" value="Cu-oxidase_C"/>
</dbReference>
<evidence type="ECO:0000256" key="5">
    <source>
        <dbReference type="ARBA" id="ARBA00022723"/>
    </source>
</evidence>
<keyword evidence="9" id="KW-0439">Lignin degradation</keyword>
<dbReference type="Pfam" id="PF07731">
    <property type="entry name" value="Cu-oxidase_2"/>
    <property type="match status" value="1"/>
</dbReference>
<evidence type="ECO:0000313" key="13">
    <source>
        <dbReference type="EMBL" id="EMC98300.1"/>
    </source>
</evidence>
<gene>
    <name evidence="13" type="ORF">BAUCODRAFT_42685</name>
</gene>
<dbReference type="PANTHER" id="PTHR11709:SF87">
    <property type="entry name" value="LACCASE"/>
    <property type="match status" value="1"/>
</dbReference>
<dbReference type="PANTHER" id="PTHR11709">
    <property type="entry name" value="MULTI-COPPER OXIDASE"/>
    <property type="match status" value="1"/>
</dbReference>
<comment type="similarity">
    <text evidence="3">Belongs to the multicopper oxidase family.</text>
</comment>
<evidence type="ECO:0000256" key="4">
    <source>
        <dbReference type="ARBA" id="ARBA00012297"/>
    </source>
</evidence>
<evidence type="ECO:0000256" key="3">
    <source>
        <dbReference type="ARBA" id="ARBA00010609"/>
    </source>
</evidence>
<dbReference type="FunFam" id="2.60.40.420:FF:000045">
    <property type="entry name" value="Laccase 2"/>
    <property type="match status" value="1"/>
</dbReference>
<name>M2NH02_BAUPA</name>
<dbReference type="GO" id="GO:0046274">
    <property type="term" value="P:lignin catabolic process"/>
    <property type="evidence" value="ECO:0007669"/>
    <property type="project" value="UniProtKB-KW"/>
</dbReference>
<comment type="cofactor">
    <cofactor evidence="2">
        <name>Cu cation</name>
        <dbReference type="ChEBI" id="CHEBI:23378"/>
    </cofactor>
</comment>
<dbReference type="InterPro" id="IPR045087">
    <property type="entry name" value="Cu-oxidase_fam"/>
</dbReference>
<evidence type="ECO:0000256" key="8">
    <source>
        <dbReference type="ARBA" id="ARBA00023180"/>
    </source>
</evidence>
<protein>
    <recommendedName>
        <fullName evidence="4">laccase</fullName>
        <ecNumber evidence="4">1.10.3.2</ecNumber>
    </recommendedName>
</protein>
<keyword evidence="5" id="KW-0479">Metal-binding</keyword>
<feature type="domain" description="Plastocyanin-like" evidence="10">
    <location>
        <begin position="177"/>
        <end position="320"/>
    </location>
</feature>
<evidence type="ECO:0000256" key="7">
    <source>
        <dbReference type="ARBA" id="ARBA00023008"/>
    </source>
</evidence>
<evidence type="ECO:0000259" key="11">
    <source>
        <dbReference type="Pfam" id="PF07731"/>
    </source>
</evidence>
<evidence type="ECO:0000259" key="12">
    <source>
        <dbReference type="Pfam" id="PF07732"/>
    </source>
</evidence>
<dbReference type="GO" id="GO:0052716">
    <property type="term" value="F:hydroquinone:oxygen oxidoreductase activity"/>
    <property type="evidence" value="ECO:0007669"/>
    <property type="project" value="UniProtKB-EC"/>
</dbReference>
<dbReference type="Pfam" id="PF00394">
    <property type="entry name" value="Cu-oxidase"/>
    <property type="match status" value="1"/>
</dbReference>
<dbReference type="RefSeq" id="XP_007674530.1">
    <property type="nucleotide sequence ID" value="XM_007676340.1"/>
</dbReference>
<keyword evidence="8" id="KW-0325">Glycoprotein</keyword>
<evidence type="ECO:0000256" key="6">
    <source>
        <dbReference type="ARBA" id="ARBA00023002"/>
    </source>
</evidence>
<dbReference type="HOGENOM" id="CLU_006504_3_2_1"/>
<dbReference type="InterPro" id="IPR001117">
    <property type="entry name" value="Cu-oxidase_2nd"/>
</dbReference>
<comment type="catalytic activity">
    <reaction evidence="1">
        <text>4 hydroquinone + O2 = 4 benzosemiquinone + 2 H2O</text>
        <dbReference type="Rhea" id="RHEA:11276"/>
        <dbReference type="ChEBI" id="CHEBI:15377"/>
        <dbReference type="ChEBI" id="CHEBI:15379"/>
        <dbReference type="ChEBI" id="CHEBI:17594"/>
        <dbReference type="ChEBI" id="CHEBI:17977"/>
        <dbReference type="EC" id="1.10.3.2"/>
    </reaction>
</comment>
<dbReference type="Proteomes" id="UP000011761">
    <property type="component" value="Unassembled WGS sequence"/>
</dbReference>